<dbReference type="SMART" id="SM00388">
    <property type="entry name" value="HisKA"/>
    <property type="match status" value="1"/>
</dbReference>
<feature type="domain" description="Histidine kinase" evidence="9">
    <location>
        <begin position="384"/>
        <end position="596"/>
    </location>
</feature>
<evidence type="ECO:0000256" key="8">
    <source>
        <dbReference type="SAM" id="Phobius"/>
    </source>
</evidence>
<reference evidence="10 11" key="1">
    <citation type="submission" date="2021-05" db="EMBL/GenBank/DDBJ databases">
        <title>A Polyphasic approach of four new species of the genus Ohtaekwangia: Ohtaekwangia histidinii sp. nov., Ohtaekwangia cretensis sp. nov., Ohtaekwangia indiensis sp. nov., Ohtaekwangia reichenbachii sp. nov. from diverse environment.</title>
        <authorList>
            <person name="Octaviana S."/>
        </authorList>
    </citation>
    <scope>NUCLEOTIDE SEQUENCE [LARGE SCALE GENOMIC DNA]</scope>
    <source>
        <strain evidence="10 11">PWU5</strain>
    </source>
</reference>
<accession>A0AAP2E4D5</accession>
<evidence type="ECO:0000256" key="5">
    <source>
        <dbReference type="ARBA" id="ARBA00022777"/>
    </source>
</evidence>
<dbReference type="InterPro" id="IPR050736">
    <property type="entry name" value="Sensor_HK_Regulatory"/>
</dbReference>
<dbReference type="PROSITE" id="PS50109">
    <property type="entry name" value="HIS_KIN"/>
    <property type="match status" value="1"/>
</dbReference>
<dbReference type="Gene3D" id="6.10.340.10">
    <property type="match status" value="1"/>
</dbReference>
<feature type="transmembrane region" description="Helical" evidence="8">
    <location>
        <begin position="15"/>
        <end position="36"/>
    </location>
</feature>
<dbReference type="GO" id="GO:0000155">
    <property type="term" value="F:phosphorelay sensor kinase activity"/>
    <property type="evidence" value="ECO:0007669"/>
    <property type="project" value="InterPro"/>
</dbReference>
<dbReference type="CDD" id="cd00082">
    <property type="entry name" value="HisKA"/>
    <property type="match status" value="1"/>
</dbReference>
<dbReference type="InterPro" id="IPR003661">
    <property type="entry name" value="HisK_dim/P_dom"/>
</dbReference>
<dbReference type="Gene3D" id="3.30.565.10">
    <property type="entry name" value="Histidine kinase-like ATPase, C-terminal domain"/>
    <property type="match status" value="1"/>
</dbReference>
<dbReference type="PANTHER" id="PTHR43711:SF31">
    <property type="entry name" value="HISTIDINE KINASE"/>
    <property type="match status" value="1"/>
</dbReference>
<protein>
    <recommendedName>
        <fullName evidence="2">histidine kinase</fullName>
        <ecNumber evidence="2">2.7.13.3</ecNumber>
    </recommendedName>
</protein>
<keyword evidence="5 10" id="KW-0418">Kinase</keyword>
<proteinExistence type="predicted"/>
<gene>
    <name evidence="10" type="ORF">KK062_27290</name>
</gene>
<dbReference type="InterPro" id="IPR003594">
    <property type="entry name" value="HATPase_dom"/>
</dbReference>
<evidence type="ECO:0000259" key="9">
    <source>
        <dbReference type="PROSITE" id="PS50109"/>
    </source>
</evidence>
<dbReference type="EMBL" id="JAHESE010000046">
    <property type="protein sequence ID" value="MBT1711978.1"/>
    <property type="molecule type" value="Genomic_DNA"/>
</dbReference>
<dbReference type="InterPro" id="IPR036890">
    <property type="entry name" value="HATPase_C_sf"/>
</dbReference>
<evidence type="ECO:0000313" key="10">
    <source>
        <dbReference type="EMBL" id="MBT1711978.1"/>
    </source>
</evidence>
<keyword evidence="8" id="KW-1133">Transmembrane helix</keyword>
<evidence type="ECO:0000256" key="1">
    <source>
        <dbReference type="ARBA" id="ARBA00000085"/>
    </source>
</evidence>
<keyword evidence="7" id="KW-0175">Coiled coil</keyword>
<evidence type="ECO:0000256" key="3">
    <source>
        <dbReference type="ARBA" id="ARBA00022553"/>
    </source>
</evidence>
<dbReference type="SUPFAM" id="SSF47384">
    <property type="entry name" value="Homodimeric domain of signal transducing histidine kinase"/>
    <property type="match status" value="1"/>
</dbReference>
<dbReference type="CDD" id="cd00075">
    <property type="entry name" value="HATPase"/>
    <property type="match status" value="1"/>
</dbReference>
<dbReference type="EC" id="2.7.13.3" evidence="2"/>
<dbReference type="Pfam" id="PF00512">
    <property type="entry name" value="HisKA"/>
    <property type="match status" value="1"/>
</dbReference>
<evidence type="ECO:0000313" key="11">
    <source>
        <dbReference type="Proteomes" id="UP001319080"/>
    </source>
</evidence>
<dbReference type="RefSeq" id="WP_254087546.1">
    <property type="nucleotide sequence ID" value="NZ_JAHESE010000046.1"/>
</dbReference>
<dbReference type="PRINTS" id="PR00344">
    <property type="entry name" value="BCTRLSENSOR"/>
</dbReference>
<keyword evidence="8" id="KW-0812">Transmembrane</keyword>
<evidence type="ECO:0000256" key="2">
    <source>
        <dbReference type="ARBA" id="ARBA00012438"/>
    </source>
</evidence>
<keyword evidence="11" id="KW-1185">Reference proteome</keyword>
<evidence type="ECO:0000256" key="7">
    <source>
        <dbReference type="SAM" id="Coils"/>
    </source>
</evidence>
<dbReference type="InterPro" id="IPR005467">
    <property type="entry name" value="His_kinase_dom"/>
</dbReference>
<dbReference type="AlphaFoldDB" id="A0AAP2E4D5"/>
<evidence type="ECO:0000256" key="4">
    <source>
        <dbReference type="ARBA" id="ARBA00022679"/>
    </source>
</evidence>
<keyword evidence="3" id="KW-0597">Phosphoprotein</keyword>
<feature type="transmembrane region" description="Helical" evidence="8">
    <location>
        <begin position="278"/>
        <end position="298"/>
    </location>
</feature>
<organism evidence="10 11">
    <name type="scientific">Dawidia cretensis</name>
    <dbReference type="NCBI Taxonomy" id="2782350"/>
    <lineage>
        <taxon>Bacteria</taxon>
        <taxon>Pseudomonadati</taxon>
        <taxon>Bacteroidota</taxon>
        <taxon>Cytophagia</taxon>
        <taxon>Cytophagales</taxon>
        <taxon>Chryseotaleaceae</taxon>
        <taxon>Dawidia</taxon>
    </lineage>
</organism>
<keyword evidence="8" id="KW-0472">Membrane</keyword>
<comment type="caution">
    <text evidence="10">The sequence shown here is derived from an EMBL/GenBank/DDBJ whole genome shotgun (WGS) entry which is preliminary data.</text>
</comment>
<comment type="catalytic activity">
    <reaction evidence="1">
        <text>ATP + protein L-histidine = ADP + protein N-phospho-L-histidine.</text>
        <dbReference type="EC" id="2.7.13.3"/>
    </reaction>
</comment>
<dbReference type="Proteomes" id="UP001319080">
    <property type="component" value="Unassembled WGS sequence"/>
</dbReference>
<dbReference type="Pfam" id="PF02518">
    <property type="entry name" value="HATPase_c"/>
    <property type="match status" value="1"/>
</dbReference>
<dbReference type="InterPro" id="IPR004358">
    <property type="entry name" value="Sig_transdc_His_kin-like_C"/>
</dbReference>
<dbReference type="Gene3D" id="1.10.287.130">
    <property type="match status" value="1"/>
</dbReference>
<keyword evidence="4" id="KW-0808">Transferase</keyword>
<evidence type="ECO:0000256" key="6">
    <source>
        <dbReference type="ARBA" id="ARBA00023012"/>
    </source>
</evidence>
<dbReference type="SUPFAM" id="SSF55874">
    <property type="entry name" value="ATPase domain of HSP90 chaperone/DNA topoisomerase II/histidine kinase"/>
    <property type="match status" value="1"/>
</dbReference>
<dbReference type="PANTHER" id="PTHR43711">
    <property type="entry name" value="TWO-COMPONENT HISTIDINE KINASE"/>
    <property type="match status" value="1"/>
</dbReference>
<dbReference type="SMART" id="SM00387">
    <property type="entry name" value="HATPase_c"/>
    <property type="match status" value="1"/>
</dbReference>
<sequence length="616" mass="71234">MFKFLEFNSIRSRMVSGFLFLTVLILILAIVSLYILDRANKIALIHSRISQLQVFTLTLIKSDNDFFDLDVYNVNYFKTRTSTALELRDSMNKRIQAEIRAVRQQTRNKGYEVDINLDAIDSTLSVYNDKFVALEALVYRKGFKDDGMEGKMRWHAHKLEEESAGPSLVNVLFLRRHEKDFFLRHDTVYRNTFNRAAVKVMRDMARFHADSTEARTHMLEYQRLFNELVNIQSQIGLSSKDGLRRELNELTSALSNQYFLLSEYSLRQSVQAQQNARLFYIAMLTGAVFFSLVSGLWISRRLSEPIARLSSLVRMSIVHKKPGPIDFNVRHAANEINALTAAFNILMHQTNAQLKEIQSKSKLLKRKNRQLKQLNRELDNFLYSTAHDLRSPLTSLLGLINIMRYDNQQENLVVYFDMMEKSIQRSDAFISQIVSFSKNKRLLIKPERLDLYQLVEEIFEGHSFPAGNGRLMRETVIQEMAPFYSDRNRVTILLNNLISNAIRYSDPDKEQSYIKLFLTVNELEATVEVRDNGIGIGPEHIDKIFDMFYRASTDSKGSGLGLFVFHETLKRLKGQVRVTSAPGEGSSFFIILPNYYKTLEVTTESVTEKNALYERS</sequence>
<feature type="coiled-coil region" evidence="7">
    <location>
        <begin position="347"/>
        <end position="384"/>
    </location>
</feature>
<keyword evidence="6" id="KW-0902">Two-component regulatory system</keyword>
<name>A0AAP2E4D5_9BACT</name>
<dbReference type="InterPro" id="IPR036097">
    <property type="entry name" value="HisK_dim/P_sf"/>
</dbReference>